<evidence type="ECO:0000313" key="1">
    <source>
        <dbReference type="EMBL" id="KAF6471621.1"/>
    </source>
</evidence>
<sequence length="142" mass="16923">MDPRHYAQLVFDKGRKSIQWSNDSLINKWCWENWTATCKKMKLDHQLTPYTKMNSKWIKDLNVNREFIKILEENVGNNISDIICSRIFTDTSPKATEIKEKMNTWNYIKLRRFCTPKKQPSKWKSNPLYGRTSLPMIPPIRA</sequence>
<organism evidence="1 2">
    <name type="scientific">Molossus molossus</name>
    <name type="common">Pallas' mastiff bat</name>
    <name type="synonym">Vespertilio molossus</name>
    <dbReference type="NCBI Taxonomy" id="27622"/>
    <lineage>
        <taxon>Eukaryota</taxon>
        <taxon>Metazoa</taxon>
        <taxon>Chordata</taxon>
        <taxon>Craniata</taxon>
        <taxon>Vertebrata</taxon>
        <taxon>Euteleostomi</taxon>
        <taxon>Mammalia</taxon>
        <taxon>Eutheria</taxon>
        <taxon>Laurasiatheria</taxon>
        <taxon>Chiroptera</taxon>
        <taxon>Yangochiroptera</taxon>
        <taxon>Molossidae</taxon>
        <taxon>Molossus</taxon>
    </lineage>
</organism>
<name>A0A7J8HHW6_MOLMO</name>
<proteinExistence type="predicted"/>
<dbReference type="EMBL" id="JACASF010000006">
    <property type="protein sequence ID" value="KAF6471621.1"/>
    <property type="molecule type" value="Genomic_DNA"/>
</dbReference>
<dbReference type="AlphaFoldDB" id="A0A7J8HHW6"/>
<protein>
    <recommendedName>
        <fullName evidence="3">LIN1 transcriptase</fullName>
    </recommendedName>
</protein>
<dbReference type="PANTHER" id="PTHR19446">
    <property type="entry name" value="REVERSE TRANSCRIPTASES"/>
    <property type="match status" value="1"/>
</dbReference>
<evidence type="ECO:0008006" key="3">
    <source>
        <dbReference type="Google" id="ProtNLM"/>
    </source>
</evidence>
<comment type="caution">
    <text evidence="1">The sequence shown here is derived from an EMBL/GenBank/DDBJ whole genome shotgun (WGS) entry which is preliminary data.</text>
</comment>
<reference evidence="1 2" key="1">
    <citation type="journal article" date="2020" name="Nature">
        <title>Six reference-quality genomes reveal evolution of bat adaptations.</title>
        <authorList>
            <person name="Jebb D."/>
            <person name="Huang Z."/>
            <person name="Pippel M."/>
            <person name="Hughes G.M."/>
            <person name="Lavrichenko K."/>
            <person name="Devanna P."/>
            <person name="Winkler S."/>
            <person name="Jermiin L.S."/>
            <person name="Skirmuntt E.C."/>
            <person name="Katzourakis A."/>
            <person name="Burkitt-Gray L."/>
            <person name="Ray D.A."/>
            <person name="Sullivan K.A.M."/>
            <person name="Roscito J.G."/>
            <person name="Kirilenko B.M."/>
            <person name="Davalos L.M."/>
            <person name="Corthals A.P."/>
            <person name="Power M.L."/>
            <person name="Jones G."/>
            <person name="Ransome R.D."/>
            <person name="Dechmann D.K.N."/>
            <person name="Locatelli A.G."/>
            <person name="Puechmaille S.J."/>
            <person name="Fedrigo O."/>
            <person name="Jarvis E.D."/>
            <person name="Hiller M."/>
            <person name="Vernes S.C."/>
            <person name="Myers E.W."/>
            <person name="Teeling E.C."/>
        </authorList>
    </citation>
    <scope>NUCLEOTIDE SEQUENCE [LARGE SCALE GENOMIC DNA]</scope>
    <source>
        <strain evidence="1">MMolMol1</strain>
        <tissue evidence="1">Muscle</tissue>
    </source>
</reference>
<dbReference type="Proteomes" id="UP000550707">
    <property type="component" value="Unassembled WGS sequence"/>
</dbReference>
<evidence type="ECO:0000313" key="2">
    <source>
        <dbReference type="Proteomes" id="UP000550707"/>
    </source>
</evidence>
<dbReference type="InParanoid" id="A0A7J8HHW6"/>
<accession>A0A7J8HHW6</accession>
<gene>
    <name evidence="1" type="ORF">HJG59_011000</name>
</gene>
<keyword evidence="2" id="KW-1185">Reference proteome</keyword>